<comment type="caution">
    <text evidence="1">The sequence shown here is derived from an EMBL/GenBank/DDBJ whole genome shotgun (WGS) entry which is preliminary data.</text>
</comment>
<proteinExistence type="predicted"/>
<keyword evidence="2" id="KW-1185">Reference proteome</keyword>
<name>A0ABT0A9N0_9SPHN</name>
<evidence type="ECO:0000313" key="2">
    <source>
        <dbReference type="Proteomes" id="UP001162802"/>
    </source>
</evidence>
<organism evidence="1 2">
    <name type="scientific">Novosphingobium mangrovi</name>
    <name type="common">ex Hu et al. 2023</name>
    <dbReference type="NCBI Taxonomy" id="2930094"/>
    <lineage>
        <taxon>Bacteria</taxon>
        <taxon>Pseudomonadati</taxon>
        <taxon>Pseudomonadota</taxon>
        <taxon>Alphaproteobacteria</taxon>
        <taxon>Sphingomonadales</taxon>
        <taxon>Sphingomonadaceae</taxon>
        <taxon>Novosphingobium</taxon>
    </lineage>
</organism>
<evidence type="ECO:0000313" key="1">
    <source>
        <dbReference type="EMBL" id="MCJ1959897.1"/>
    </source>
</evidence>
<dbReference type="EMBL" id="JALHAT010000003">
    <property type="protein sequence ID" value="MCJ1959897.1"/>
    <property type="molecule type" value="Genomic_DNA"/>
</dbReference>
<protein>
    <submittedName>
        <fullName evidence="1">Uncharacterized protein</fullName>
    </submittedName>
</protein>
<reference evidence="1" key="1">
    <citation type="submission" date="2022-03" db="EMBL/GenBank/DDBJ databases">
        <title>Identification of a novel bacterium isolated from mangrove sediments.</title>
        <authorList>
            <person name="Pan X."/>
        </authorList>
    </citation>
    <scope>NUCLEOTIDE SEQUENCE</scope>
    <source>
        <strain evidence="1">B2637</strain>
    </source>
</reference>
<gene>
    <name evidence="1" type="ORF">MTR65_04300</name>
</gene>
<dbReference type="Proteomes" id="UP001162802">
    <property type="component" value="Unassembled WGS sequence"/>
</dbReference>
<accession>A0ABT0A9N0</accession>
<dbReference type="RefSeq" id="WP_243797401.1">
    <property type="nucleotide sequence ID" value="NZ_JALHAT010000003.1"/>
</dbReference>
<sequence length="227" mass="25459">MPGLVQSEEAEKFMSMMVLPHQLNISLGDPSKHDIETAASIRRAHGIVVDGIEKVSRLPDDASRTEAEKHHVARQIAQKTEKVLVATKGFIERRASALTESASADIDATFETKLERQAIHGELRAYVRDLAKKGETATIRDLMNESQEVASVVVHSPRILLGLNEKVHWNLREDAVKRYLPNAYANLQKSIELDGVAAKYGDVIQRMHRSLYRGVLADKYVRTRVEI</sequence>